<dbReference type="FunFam" id="3.40.50.300:FF:000134">
    <property type="entry name" value="Iron-enterobactin ABC transporter ATP-binding protein"/>
    <property type="match status" value="1"/>
</dbReference>
<dbReference type="SUPFAM" id="SSF52540">
    <property type="entry name" value="P-loop containing nucleoside triphosphate hydrolases"/>
    <property type="match status" value="1"/>
</dbReference>
<dbReference type="SMART" id="SM00382">
    <property type="entry name" value="AAA"/>
    <property type="match status" value="1"/>
</dbReference>
<dbReference type="PROSITE" id="PS50893">
    <property type="entry name" value="ABC_TRANSPORTER_2"/>
    <property type="match status" value="1"/>
</dbReference>
<evidence type="ECO:0000256" key="2">
    <source>
        <dbReference type="ARBA" id="ARBA00022741"/>
    </source>
</evidence>
<dbReference type="GO" id="GO:0005524">
    <property type="term" value="F:ATP binding"/>
    <property type="evidence" value="ECO:0007669"/>
    <property type="project" value="UniProtKB-KW"/>
</dbReference>
<accession>A0A268EWZ2</accession>
<dbReference type="OrthoDB" id="9787851at2"/>
<evidence type="ECO:0000256" key="4">
    <source>
        <dbReference type="ARBA" id="ARBA00022967"/>
    </source>
</evidence>
<dbReference type="InterPro" id="IPR003593">
    <property type="entry name" value="AAA+_ATPase"/>
</dbReference>
<evidence type="ECO:0000313" key="7">
    <source>
        <dbReference type="Proteomes" id="UP000215596"/>
    </source>
</evidence>
<dbReference type="Pfam" id="PF00005">
    <property type="entry name" value="ABC_tran"/>
    <property type="match status" value="1"/>
</dbReference>
<name>A0A268EWZ2_9BACL</name>
<keyword evidence="2" id="KW-0547">Nucleotide-binding</keyword>
<dbReference type="Gene3D" id="3.40.50.300">
    <property type="entry name" value="P-loop containing nucleotide triphosphate hydrolases"/>
    <property type="match status" value="1"/>
</dbReference>
<dbReference type="AlphaFoldDB" id="A0A268EWZ2"/>
<evidence type="ECO:0000256" key="1">
    <source>
        <dbReference type="ARBA" id="ARBA00022448"/>
    </source>
</evidence>
<dbReference type="InterPro" id="IPR003439">
    <property type="entry name" value="ABC_transporter-like_ATP-bd"/>
</dbReference>
<dbReference type="RefSeq" id="WP_095264885.1">
    <property type="nucleotide sequence ID" value="NZ_NPBY01000029.1"/>
</dbReference>
<organism evidence="6 7">
    <name type="scientific">Paenibacillus campinasensis</name>
    <dbReference type="NCBI Taxonomy" id="66347"/>
    <lineage>
        <taxon>Bacteria</taxon>
        <taxon>Bacillati</taxon>
        <taxon>Bacillota</taxon>
        <taxon>Bacilli</taxon>
        <taxon>Bacillales</taxon>
        <taxon>Paenibacillaceae</taxon>
        <taxon>Paenibacillus</taxon>
    </lineage>
</organism>
<evidence type="ECO:0000259" key="5">
    <source>
        <dbReference type="PROSITE" id="PS50893"/>
    </source>
</evidence>
<protein>
    <submittedName>
        <fullName evidence="6">ABC transporter ATP-binding protein</fullName>
    </submittedName>
</protein>
<feature type="domain" description="ABC transporter" evidence="5">
    <location>
        <begin position="2"/>
        <end position="238"/>
    </location>
</feature>
<keyword evidence="4" id="KW-1278">Translocase</keyword>
<keyword evidence="3 6" id="KW-0067">ATP-binding</keyword>
<dbReference type="CDD" id="cd03214">
    <property type="entry name" value="ABC_Iron-Siderophores_B12_Hemin"/>
    <property type="match status" value="1"/>
</dbReference>
<dbReference type="Proteomes" id="UP000215596">
    <property type="component" value="Unassembled WGS sequence"/>
</dbReference>
<sequence length="266" mass="29359">MITAHGLGKSFGETTVLSDVDFSAAEGEWWGIIGPNGSGKSTLLHLLSGIEKPTAGSVRLLGREVGSYSRKEIARMMAVLQQEGLAPSGFTVREVLEMGRYPFQNWLGREHEDPSERIEAILNRLDLTLLADKRIDELSGGQRQRAALGKVMAQEPTLLLLDEPTTYLDIRYQQRFMDLVAGWRKESGITVISVLHDLNLAAQYCDRLLILHNGTAAGRGLPEEVLTEDNIRHIFQIDPAIVRHPVNGAPQVLITKGDARGSLKED</sequence>
<dbReference type="PANTHER" id="PTHR42794:SF1">
    <property type="entry name" value="HEMIN IMPORT ATP-BINDING PROTEIN HMUV"/>
    <property type="match status" value="1"/>
</dbReference>
<reference evidence="6 7" key="1">
    <citation type="submission" date="2017-07" db="EMBL/GenBank/DDBJ databases">
        <title>Isolation and whole genome analysis of endospore-forming bacteria from heroin.</title>
        <authorList>
            <person name="Kalinowski J."/>
            <person name="Ahrens B."/>
            <person name="Al-Dilaimi A."/>
            <person name="Winkler A."/>
            <person name="Wibberg D."/>
            <person name="Schleenbecker U."/>
            <person name="Ruckert C."/>
            <person name="Wolfel R."/>
            <person name="Grass G."/>
        </authorList>
    </citation>
    <scope>NUCLEOTIDE SEQUENCE [LARGE SCALE GENOMIC DNA]</scope>
    <source>
        <strain evidence="6 7">7537-G1</strain>
    </source>
</reference>
<comment type="caution">
    <text evidence="6">The sequence shown here is derived from an EMBL/GenBank/DDBJ whole genome shotgun (WGS) entry which is preliminary data.</text>
</comment>
<proteinExistence type="predicted"/>
<evidence type="ECO:0000256" key="3">
    <source>
        <dbReference type="ARBA" id="ARBA00022840"/>
    </source>
</evidence>
<keyword evidence="1" id="KW-0813">Transport</keyword>
<dbReference type="GO" id="GO:0016887">
    <property type="term" value="F:ATP hydrolysis activity"/>
    <property type="evidence" value="ECO:0007669"/>
    <property type="project" value="InterPro"/>
</dbReference>
<dbReference type="EMBL" id="NPBY01000029">
    <property type="protein sequence ID" value="PAD77640.1"/>
    <property type="molecule type" value="Genomic_DNA"/>
</dbReference>
<evidence type="ECO:0000313" key="6">
    <source>
        <dbReference type="EMBL" id="PAD77640.1"/>
    </source>
</evidence>
<dbReference type="InterPro" id="IPR017871">
    <property type="entry name" value="ABC_transporter-like_CS"/>
</dbReference>
<gene>
    <name evidence="6" type="ORF">CHH67_09255</name>
</gene>
<dbReference type="PANTHER" id="PTHR42794">
    <property type="entry name" value="HEMIN IMPORT ATP-BINDING PROTEIN HMUV"/>
    <property type="match status" value="1"/>
</dbReference>
<dbReference type="PROSITE" id="PS00211">
    <property type="entry name" value="ABC_TRANSPORTER_1"/>
    <property type="match status" value="1"/>
</dbReference>
<dbReference type="InterPro" id="IPR027417">
    <property type="entry name" value="P-loop_NTPase"/>
</dbReference>